<dbReference type="GO" id="GO:0008955">
    <property type="term" value="F:peptidoglycan glycosyltransferase activity"/>
    <property type="evidence" value="ECO:0007669"/>
    <property type="project" value="UniProtKB-EC"/>
</dbReference>
<feature type="transmembrane region" description="Helical" evidence="16">
    <location>
        <begin position="147"/>
        <end position="162"/>
    </location>
</feature>
<evidence type="ECO:0000256" key="10">
    <source>
        <dbReference type="ARBA" id="ARBA00033270"/>
    </source>
</evidence>
<dbReference type="Proteomes" id="UP000824927">
    <property type="component" value="Unassembled WGS sequence"/>
</dbReference>
<evidence type="ECO:0000256" key="8">
    <source>
        <dbReference type="ARBA" id="ARBA00023136"/>
    </source>
</evidence>
<evidence type="ECO:0000256" key="2">
    <source>
        <dbReference type="ARBA" id="ARBA00022676"/>
    </source>
</evidence>
<accession>A0A9Q3RZ57</accession>
<evidence type="ECO:0000256" key="16">
    <source>
        <dbReference type="SAM" id="Phobius"/>
    </source>
</evidence>
<proteinExistence type="inferred from homology"/>
<keyword evidence="6" id="KW-0573">Peptidoglycan synthesis</keyword>
<feature type="transmembrane region" description="Helical" evidence="16">
    <location>
        <begin position="194"/>
        <end position="211"/>
    </location>
</feature>
<evidence type="ECO:0000256" key="4">
    <source>
        <dbReference type="ARBA" id="ARBA00022692"/>
    </source>
</evidence>
<dbReference type="GO" id="GO:0008360">
    <property type="term" value="P:regulation of cell shape"/>
    <property type="evidence" value="ECO:0007669"/>
    <property type="project" value="UniProtKB-KW"/>
</dbReference>
<feature type="transmembrane region" description="Helical" evidence="16">
    <location>
        <begin position="362"/>
        <end position="383"/>
    </location>
</feature>
<evidence type="ECO:0000313" key="17">
    <source>
        <dbReference type="EMBL" id="MBY6217123.1"/>
    </source>
</evidence>
<evidence type="ECO:0000256" key="15">
    <source>
        <dbReference type="ARBA" id="ARBA00049902"/>
    </source>
</evidence>
<protein>
    <recommendedName>
        <fullName evidence="12">Probable peptidoglycan glycosyltransferase FtsW</fullName>
        <ecNumber evidence="14">2.4.99.28</ecNumber>
    </recommendedName>
    <alternativeName>
        <fullName evidence="13">Cell division protein FtsW</fullName>
    </alternativeName>
    <alternativeName>
        <fullName evidence="10">Cell wall polymerase</fullName>
    </alternativeName>
    <alternativeName>
        <fullName evidence="9">Peptidoglycan polymerase</fullName>
    </alternativeName>
</protein>
<dbReference type="Pfam" id="PF01098">
    <property type="entry name" value="FTSW_RODA_SPOVE"/>
    <property type="match status" value="1"/>
</dbReference>
<keyword evidence="4 16" id="KW-0812">Transmembrane</keyword>
<evidence type="ECO:0000256" key="3">
    <source>
        <dbReference type="ARBA" id="ARBA00022679"/>
    </source>
</evidence>
<dbReference type="GO" id="GO:0032153">
    <property type="term" value="C:cell division site"/>
    <property type="evidence" value="ECO:0007669"/>
    <property type="project" value="TreeGrafter"/>
</dbReference>
<evidence type="ECO:0000256" key="13">
    <source>
        <dbReference type="ARBA" id="ARBA00041418"/>
    </source>
</evidence>
<evidence type="ECO:0000256" key="1">
    <source>
        <dbReference type="ARBA" id="ARBA00004141"/>
    </source>
</evidence>
<dbReference type="InterPro" id="IPR001182">
    <property type="entry name" value="FtsW/RodA"/>
</dbReference>
<feature type="transmembrane region" description="Helical" evidence="16">
    <location>
        <begin position="216"/>
        <end position="234"/>
    </location>
</feature>
<comment type="subcellular location">
    <subcellularLocation>
        <location evidence="1">Membrane</location>
        <topology evidence="1">Multi-pass membrane protein</topology>
    </subcellularLocation>
</comment>
<evidence type="ECO:0000256" key="5">
    <source>
        <dbReference type="ARBA" id="ARBA00022960"/>
    </source>
</evidence>
<sequence length="422" mass="45322">MNAPQPFVPGAKRKPAHIPGGKLSRWSQIKIWWREIDRVLLGLILLLMALGTIAVAAASPASANRLSTSSETLDPLYFFYRHLIWQVIALGVLIGASLLTRENARRLGVLLAGGMIGLMFLVPLIGVEINGARRWINLGMQFQPSEFLKPAFAITLAWILSWRMRDPNLPVLTIATGVLVLIAALLMLQPNLGGTILFGGVWFVMVVLSGVEVKKLGAVVGGALAALTATYFLYDNARHRIDSFFGGGTAFDQVDLASRTLVAGGWTGAGYGLGIRKMSLPEAHTDYIFSVIGEEFGLIACAVIVCLYLAIVARVLMRLVDEEDLFALLAGTGLVALLGGQAFINILVNLQLFPSKGMTLPLVSYGGSSTIAICLTVGLLVAITRRNPYLKTTTRGLGDLLGIGQGDGMNANKARSTREIHQ</sequence>
<dbReference type="EC" id="2.4.99.28" evidence="14"/>
<dbReference type="AlphaFoldDB" id="A0A9Q3RZ57"/>
<keyword evidence="5" id="KW-0133">Cell shape</keyword>
<evidence type="ECO:0000256" key="12">
    <source>
        <dbReference type="ARBA" id="ARBA00041185"/>
    </source>
</evidence>
<dbReference type="GO" id="GO:0009252">
    <property type="term" value="P:peptidoglycan biosynthetic process"/>
    <property type="evidence" value="ECO:0007669"/>
    <property type="project" value="UniProtKB-KW"/>
</dbReference>
<feature type="transmembrane region" description="Helical" evidence="16">
    <location>
        <begin position="169"/>
        <end position="188"/>
    </location>
</feature>
<evidence type="ECO:0000256" key="9">
    <source>
        <dbReference type="ARBA" id="ARBA00032370"/>
    </source>
</evidence>
<evidence type="ECO:0000313" key="18">
    <source>
        <dbReference type="Proteomes" id="UP000824927"/>
    </source>
</evidence>
<dbReference type="RefSeq" id="WP_222404322.1">
    <property type="nucleotide sequence ID" value="NZ_JAHVKP010000001.1"/>
</dbReference>
<gene>
    <name evidence="17" type="ORF">KUV31_02085</name>
</gene>
<dbReference type="PANTHER" id="PTHR30474">
    <property type="entry name" value="CELL CYCLE PROTEIN"/>
    <property type="match status" value="1"/>
</dbReference>
<reference evidence="17" key="1">
    <citation type="submission" date="2021-06" db="EMBL/GenBank/DDBJ databases">
        <title>50 bacteria genomes isolated from Dapeng, Shenzhen, China.</title>
        <authorList>
            <person name="Zheng W."/>
            <person name="Yu S."/>
            <person name="Huang Y."/>
        </authorList>
    </citation>
    <scope>NUCLEOTIDE SEQUENCE</scope>
    <source>
        <strain evidence="17">DP4N28-2</strain>
    </source>
</reference>
<keyword evidence="2" id="KW-0328">Glycosyltransferase</keyword>
<evidence type="ECO:0000256" key="11">
    <source>
        <dbReference type="ARBA" id="ARBA00038053"/>
    </source>
</evidence>
<dbReference type="GO" id="GO:0015648">
    <property type="term" value="F:lipid-linked peptidoglycan transporter activity"/>
    <property type="evidence" value="ECO:0007669"/>
    <property type="project" value="TreeGrafter"/>
</dbReference>
<feature type="transmembrane region" description="Helical" evidence="16">
    <location>
        <begin position="325"/>
        <end position="350"/>
    </location>
</feature>
<evidence type="ECO:0000256" key="6">
    <source>
        <dbReference type="ARBA" id="ARBA00022984"/>
    </source>
</evidence>
<comment type="caution">
    <text evidence="17">The sequence shown here is derived from an EMBL/GenBank/DDBJ whole genome shotgun (WGS) entry which is preliminary data.</text>
</comment>
<keyword evidence="7 16" id="KW-1133">Transmembrane helix</keyword>
<feature type="transmembrane region" description="Helical" evidence="16">
    <location>
        <begin position="39"/>
        <end position="58"/>
    </location>
</feature>
<feature type="transmembrane region" description="Helical" evidence="16">
    <location>
        <begin position="107"/>
        <end position="127"/>
    </location>
</feature>
<evidence type="ECO:0000256" key="14">
    <source>
        <dbReference type="ARBA" id="ARBA00044770"/>
    </source>
</evidence>
<organism evidence="17 18">
    <name type="scientific">Qipengyuania aquimaris</name>
    <dbReference type="NCBI Taxonomy" id="255984"/>
    <lineage>
        <taxon>Bacteria</taxon>
        <taxon>Pseudomonadati</taxon>
        <taxon>Pseudomonadota</taxon>
        <taxon>Alphaproteobacteria</taxon>
        <taxon>Sphingomonadales</taxon>
        <taxon>Erythrobacteraceae</taxon>
        <taxon>Qipengyuania</taxon>
    </lineage>
</organism>
<feature type="transmembrane region" description="Helical" evidence="16">
    <location>
        <begin position="287"/>
        <end position="313"/>
    </location>
</feature>
<dbReference type="GO" id="GO:0051301">
    <property type="term" value="P:cell division"/>
    <property type="evidence" value="ECO:0007669"/>
    <property type="project" value="InterPro"/>
</dbReference>
<keyword evidence="8 16" id="KW-0472">Membrane</keyword>
<comment type="catalytic activity">
    <reaction evidence="15">
        <text>[GlcNAc-(1-&gt;4)-Mur2Ac(oyl-L-Ala-gamma-D-Glu-L-Lys-D-Ala-D-Ala)](n)-di-trans,octa-cis-undecaprenyl diphosphate + beta-D-GlcNAc-(1-&gt;4)-Mur2Ac(oyl-L-Ala-gamma-D-Glu-L-Lys-D-Ala-D-Ala)-di-trans,octa-cis-undecaprenyl diphosphate = [GlcNAc-(1-&gt;4)-Mur2Ac(oyl-L-Ala-gamma-D-Glu-L-Lys-D-Ala-D-Ala)](n+1)-di-trans,octa-cis-undecaprenyl diphosphate + di-trans,octa-cis-undecaprenyl diphosphate + H(+)</text>
        <dbReference type="Rhea" id="RHEA:23708"/>
        <dbReference type="Rhea" id="RHEA-COMP:9602"/>
        <dbReference type="Rhea" id="RHEA-COMP:9603"/>
        <dbReference type="ChEBI" id="CHEBI:15378"/>
        <dbReference type="ChEBI" id="CHEBI:58405"/>
        <dbReference type="ChEBI" id="CHEBI:60033"/>
        <dbReference type="ChEBI" id="CHEBI:78435"/>
        <dbReference type="EC" id="2.4.99.28"/>
    </reaction>
</comment>
<dbReference type="GO" id="GO:0005886">
    <property type="term" value="C:plasma membrane"/>
    <property type="evidence" value="ECO:0007669"/>
    <property type="project" value="TreeGrafter"/>
</dbReference>
<keyword evidence="3" id="KW-0808">Transferase</keyword>
<evidence type="ECO:0000256" key="7">
    <source>
        <dbReference type="ARBA" id="ARBA00022989"/>
    </source>
</evidence>
<dbReference type="PANTHER" id="PTHR30474:SF2">
    <property type="entry name" value="PEPTIDOGLYCAN GLYCOSYLTRANSFERASE FTSW-RELATED"/>
    <property type="match status" value="1"/>
</dbReference>
<dbReference type="EMBL" id="JAHVKP010000001">
    <property type="protein sequence ID" value="MBY6217123.1"/>
    <property type="molecule type" value="Genomic_DNA"/>
</dbReference>
<comment type="similarity">
    <text evidence="11">Belongs to the SEDS family. FtsW subfamily.</text>
</comment>
<feature type="transmembrane region" description="Helical" evidence="16">
    <location>
        <begin position="78"/>
        <end position="100"/>
    </location>
</feature>
<name>A0A9Q3RZ57_9SPHN</name>